<dbReference type="OrthoDB" id="9773999at2"/>
<dbReference type="RefSeq" id="WP_119341638.1">
    <property type="nucleotide sequence ID" value="NZ_BJXL01000078.1"/>
</dbReference>
<dbReference type="GO" id="GO:0003723">
    <property type="term" value="F:RNA binding"/>
    <property type="evidence" value="ECO:0007669"/>
    <property type="project" value="UniProtKB-KW"/>
</dbReference>
<dbReference type="InterPro" id="IPR006145">
    <property type="entry name" value="PsdUridine_synth_RsuA/RluA"/>
</dbReference>
<feature type="active site" evidence="3">
    <location>
        <position position="146"/>
    </location>
</feature>
<dbReference type="PANTHER" id="PTHR21600:SF44">
    <property type="entry name" value="RIBOSOMAL LARGE SUBUNIT PSEUDOURIDINE SYNTHASE D"/>
    <property type="match status" value="1"/>
</dbReference>
<sequence length="327" mass="35385">MVRFSASGVRLDQALAFEANTSRARAQAWIEAGLVLVGGKVITKPSYKLRGETVEVEPPPPVAATVAAEDIPLQILYEDSDLIVINKPDGMITHPAPGVYSGTLVNAILGRFGLDVSLGESEETDEVRLAAPRPELVRPGIVHRLDKDTSGVIVVARHEAAHRRLSEAFAGRSVYKRYLALTVGIPPAGTLAAPIGRHPVDRTRMHVGGVAARHAQTDFEVLASVQEHALVSAILHTGRTHQIRVHLKHLHAPILGDDVYGKPSDLIARQALHAYELRLQHPRSGRYLHFVAPVPADMVWAWGLLGGVWPEDLKTETVEASAAGPFC</sequence>
<comment type="function">
    <text evidence="5">Responsible for synthesis of pseudouridine from uracil.</text>
</comment>
<feature type="domain" description="RNA-binding S4" evidence="6">
    <location>
        <begin position="9"/>
        <end position="72"/>
    </location>
</feature>
<dbReference type="PANTHER" id="PTHR21600">
    <property type="entry name" value="MITOCHONDRIAL RNA PSEUDOURIDINE SYNTHASE"/>
    <property type="match status" value="1"/>
</dbReference>
<evidence type="ECO:0000256" key="4">
    <source>
        <dbReference type="PROSITE-ProRule" id="PRU00182"/>
    </source>
</evidence>
<dbReference type="Pfam" id="PF00849">
    <property type="entry name" value="PseudoU_synth_2"/>
    <property type="match status" value="1"/>
</dbReference>
<name>A0A511R3C9_9DEIN</name>
<dbReference type="Proteomes" id="UP000321197">
    <property type="component" value="Unassembled WGS sequence"/>
</dbReference>
<reference evidence="7 8" key="1">
    <citation type="submission" date="2019-07" db="EMBL/GenBank/DDBJ databases">
        <title>Whole genome shotgun sequence of Meiothermus hypogaeus NBRC 106114.</title>
        <authorList>
            <person name="Hosoyama A."/>
            <person name="Uohara A."/>
            <person name="Ohji S."/>
            <person name="Ichikawa N."/>
        </authorList>
    </citation>
    <scope>NUCLEOTIDE SEQUENCE [LARGE SCALE GENOMIC DNA]</scope>
    <source>
        <strain evidence="7 8">NBRC 106114</strain>
    </source>
</reference>
<comment type="caution">
    <text evidence="7">The sequence shown here is derived from an EMBL/GenBank/DDBJ whole genome shotgun (WGS) entry which is preliminary data.</text>
</comment>
<dbReference type="PROSITE" id="PS50889">
    <property type="entry name" value="S4"/>
    <property type="match status" value="1"/>
</dbReference>
<evidence type="ECO:0000256" key="2">
    <source>
        <dbReference type="ARBA" id="ARBA00023235"/>
    </source>
</evidence>
<evidence type="ECO:0000259" key="6">
    <source>
        <dbReference type="SMART" id="SM00363"/>
    </source>
</evidence>
<dbReference type="PROSITE" id="PS01129">
    <property type="entry name" value="PSI_RLU"/>
    <property type="match status" value="1"/>
</dbReference>
<dbReference type="GO" id="GO:0120159">
    <property type="term" value="F:rRNA pseudouridine synthase activity"/>
    <property type="evidence" value="ECO:0007669"/>
    <property type="project" value="UniProtKB-ARBA"/>
</dbReference>
<dbReference type="CDD" id="cd02869">
    <property type="entry name" value="PseudoU_synth_RluA_like"/>
    <property type="match status" value="1"/>
</dbReference>
<evidence type="ECO:0000313" key="7">
    <source>
        <dbReference type="EMBL" id="GEM84110.1"/>
    </source>
</evidence>
<dbReference type="AlphaFoldDB" id="A0A511R3C9"/>
<dbReference type="InterPro" id="IPR020103">
    <property type="entry name" value="PsdUridine_synth_cat_dom_sf"/>
</dbReference>
<dbReference type="Gene3D" id="3.30.2350.10">
    <property type="entry name" value="Pseudouridine synthase"/>
    <property type="match status" value="1"/>
</dbReference>
<dbReference type="InterPro" id="IPR002942">
    <property type="entry name" value="S4_RNA-bd"/>
</dbReference>
<dbReference type="GO" id="GO:0000455">
    <property type="term" value="P:enzyme-directed rRNA pseudouridine synthesis"/>
    <property type="evidence" value="ECO:0007669"/>
    <property type="project" value="TreeGrafter"/>
</dbReference>
<dbReference type="CDD" id="cd00165">
    <property type="entry name" value="S4"/>
    <property type="match status" value="1"/>
</dbReference>
<dbReference type="InterPro" id="IPR006225">
    <property type="entry name" value="PsdUridine_synth_RluC/D"/>
</dbReference>
<dbReference type="EC" id="5.4.99.-" evidence="5"/>
<evidence type="ECO:0000256" key="3">
    <source>
        <dbReference type="PIRSR" id="PIRSR606225-1"/>
    </source>
</evidence>
<evidence type="ECO:0000256" key="1">
    <source>
        <dbReference type="ARBA" id="ARBA00010876"/>
    </source>
</evidence>
<organism evidence="7 8">
    <name type="scientific">Meiothermus hypogaeus NBRC 106114</name>
    <dbReference type="NCBI Taxonomy" id="1227553"/>
    <lineage>
        <taxon>Bacteria</taxon>
        <taxon>Thermotogati</taxon>
        <taxon>Deinococcota</taxon>
        <taxon>Deinococci</taxon>
        <taxon>Thermales</taxon>
        <taxon>Thermaceae</taxon>
        <taxon>Meiothermus</taxon>
    </lineage>
</organism>
<dbReference type="SMART" id="SM00363">
    <property type="entry name" value="S4"/>
    <property type="match status" value="1"/>
</dbReference>
<accession>A0A511R3C9</accession>
<dbReference type="InterPro" id="IPR050188">
    <property type="entry name" value="RluA_PseudoU_synthase"/>
</dbReference>
<dbReference type="Pfam" id="PF01479">
    <property type="entry name" value="S4"/>
    <property type="match status" value="1"/>
</dbReference>
<protein>
    <recommendedName>
        <fullName evidence="5">Pseudouridine synthase</fullName>
        <ecNumber evidence="5">5.4.99.-</ecNumber>
    </recommendedName>
</protein>
<dbReference type="SUPFAM" id="SSF55174">
    <property type="entry name" value="Alpha-L RNA-binding motif"/>
    <property type="match status" value="1"/>
</dbReference>
<dbReference type="NCBIfam" id="TIGR00005">
    <property type="entry name" value="rluA_subfam"/>
    <property type="match status" value="1"/>
</dbReference>
<dbReference type="InterPro" id="IPR036986">
    <property type="entry name" value="S4_RNA-bd_sf"/>
</dbReference>
<gene>
    <name evidence="7" type="ORF">MHY01S_22760</name>
</gene>
<comment type="similarity">
    <text evidence="1 5">Belongs to the pseudouridine synthase RluA family.</text>
</comment>
<dbReference type="SUPFAM" id="SSF55120">
    <property type="entry name" value="Pseudouridine synthase"/>
    <property type="match status" value="1"/>
</dbReference>
<dbReference type="EMBL" id="BJXL01000078">
    <property type="protein sequence ID" value="GEM84110.1"/>
    <property type="molecule type" value="Genomic_DNA"/>
</dbReference>
<keyword evidence="2 5" id="KW-0413">Isomerase</keyword>
<proteinExistence type="inferred from homology"/>
<keyword evidence="4" id="KW-0694">RNA-binding</keyword>
<comment type="catalytic activity">
    <reaction evidence="5">
        <text>a uridine in RNA = a pseudouridine in RNA</text>
        <dbReference type="Rhea" id="RHEA:48348"/>
        <dbReference type="Rhea" id="RHEA-COMP:12068"/>
        <dbReference type="Rhea" id="RHEA-COMP:12069"/>
        <dbReference type="ChEBI" id="CHEBI:65314"/>
        <dbReference type="ChEBI" id="CHEBI:65315"/>
    </reaction>
</comment>
<evidence type="ECO:0000256" key="5">
    <source>
        <dbReference type="RuleBase" id="RU362028"/>
    </source>
</evidence>
<dbReference type="InterPro" id="IPR006224">
    <property type="entry name" value="PsdUridine_synth_RluA-like_CS"/>
</dbReference>
<evidence type="ECO:0000313" key="8">
    <source>
        <dbReference type="Proteomes" id="UP000321197"/>
    </source>
</evidence>
<dbReference type="Gene3D" id="3.10.290.10">
    <property type="entry name" value="RNA-binding S4 domain"/>
    <property type="match status" value="1"/>
</dbReference>